<dbReference type="PROSITE" id="PS00517">
    <property type="entry name" value="RNASE_3_1"/>
    <property type="match status" value="1"/>
</dbReference>
<dbReference type="AlphaFoldDB" id="A0A0V0QNF9"/>
<dbReference type="CDD" id="cd00593">
    <property type="entry name" value="RIBOc"/>
    <property type="match status" value="1"/>
</dbReference>
<proteinExistence type="predicted"/>
<dbReference type="Gene3D" id="1.10.1520.10">
    <property type="entry name" value="Ribonuclease III domain"/>
    <property type="match status" value="2"/>
</dbReference>
<keyword evidence="1" id="KW-0175">Coiled coil</keyword>
<comment type="caution">
    <text evidence="4">The sequence shown here is derived from an EMBL/GenBank/DDBJ whole genome shotgun (WGS) entry which is preliminary data.</text>
</comment>
<feature type="compositionally biased region" description="Polar residues" evidence="2">
    <location>
        <begin position="562"/>
        <end position="574"/>
    </location>
</feature>
<feature type="coiled-coil region" evidence="1">
    <location>
        <begin position="522"/>
        <end position="558"/>
    </location>
</feature>
<evidence type="ECO:0000256" key="1">
    <source>
        <dbReference type="SAM" id="Coils"/>
    </source>
</evidence>
<dbReference type="InterPro" id="IPR000999">
    <property type="entry name" value="RNase_III_dom"/>
</dbReference>
<dbReference type="GO" id="GO:0004525">
    <property type="term" value="F:ribonuclease III activity"/>
    <property type="evidence" value="ECO:0007669"/>
    <property type="project" value="InterPro"/>
</dbReference>
<dbReference type="GO" id="GO:0006396">
    <property type="term" value="P:RNA processing"/>
    <property type="evidence" value="ECO:0007669"/>
    <property type="project" value="InterPro"/>
</dbReference>
<accession>A0A0V0QNF9</accession>
<name>A0A0V0QNF9_PSEPJ</name>
<evidence type="ECO:0000256" key="2">
    <source>
        <dbReference type="SAM" id="MobiDB-lite"/>
    </source>
</evidence>
<organism evidence="4 5">
    <name type="scientific">Pseudocohnilembus persalinus</name>
    <name type="common">Ciliate</name>
    <dbReference type="NCBI Taxonomy" id="266149"/>
    <lineage>
        <taxon>Eukaryota</taxon>
        <taxon>Sar</taxon>
        <taxon>Alveolata</taxon>
        <taxon>Ciliophora</taxon>
        <taxon>Intramacronucleata</taxon>
        <taxon>Oligohymenophorea</taxon>
        <taxon>Scuticociliatia</taxon>
        <taxon>Philasterida</taxon>
        <taxon>Pseudocohnilembidae</taxon>
        <taxon>Pseudocohnilembus</taxon>
    </lineage>
</organism>
<sequence length="585" mass="69506">MLTIQSHIINLKQKIENQNQSQQVSLYQQNFDEDLYDIDNNEEIQPFDLDQNNKEINYEEEVDKFISENMFQGLNDNKTFYSVYKIIENPKQFKVKQYFEYLNSLIIDFDAKQFYNIENDLDLEQIQELSLDNFFYVYEFKDSQGNILDPPEQLKKMRQYYKNSPENLNREDDIAMCRYPNPIQRIDLSPYNNISEDNLYKPTIRKPPKFKTNTFQLVRLKKLQKYPLNLHDLDIFAFYPTLLLQIERQGIIEDLQQQLDIKANLQELLDATQTSQYDENHNYEVLEFNLFDVTQLLDRVLELNLCDILLQNKQKQKIYLSENILISETLQNENQQQLKIIFDQFKSEQTILDILKLSNINLQSYNQDVDLSYHSFFDTEKNYFSTNDIDLKILKKLENTIGYSFKNKFLLIEALNYQNIGELKSYQKLEFLGDSALEPLVIGAHENQPKIIADLWESLCGALLLDGGWEALKQVALDIYKNYIIYMVKFNELLKSDIEIEENYKNAQIINQENNDNVKQPNQIIQNEINTIQDQVNQQIQQEEKQEIVLDLQEYQKEDNIHNLQPQNGDTNEVQIEEENDDQVK</sequence>
<dbReference type="SUPFAM" id="SSF69065">
    <property type="entry name" value="RNase III domain-like"/>
    <property type="match status" value="1"/>
</dbReference>
<feature type="region of interest" description="Disordered" evidence="2">
    <location>
        <begin position="561"/>
        <end position="585"/>
    </location>
</feature>
<dbReference type="Proteomes" id="UP000054937">
    <property type="component" value="Unassembled WGS sequence"/>
</dbReference>
<dbReference type="OrthoDB" id="286154at2759"/>
<dbReference type="EMBL" id="LDAU01000127">
    <property type="protein sequence ID" value="KRX03703.1"/>
    <property type="molecule type" value="Genomic_DNA"/>
</dbReference>
<dbReference type="PROSITE" id="PS50142">
    <property type="entry name" value="RNASE_3_2"/>
    <property type="match status" value="2"/>
</dbReference>
<feature type="domain" description="RNase III" evidence="3">
    <location>
        <begin position="448"/>
        <end position="468"/>
    </location>
</feature>
<reference evidence="4 5" key="1">
    <citation type="journal article" date="2015" name="Sci. Rep.">
        <title>Genome of the facultative scuticociliatosis pathogen Pseudocohnilembus persalinus provides insight into its virulence through horizontal gene transfer.</title>
        <authorList>
            <person name="Xiong J."/>
            <person name="Wang G."/>
            <person name="Cheng J."/>
            <person name="Tian M."/>
            <person name="Pan X."/>
            <person name="Warren A."/>
            <person name="Jiang C."/>
            <person name="Yuan D."/>
            <person name="Miao W."/>
        </authorList>
    </citation>
    <scope>NUCLEOTIDE SEQUENCE [LARGE SCALE GENOMIC DNA]</scope>
    <source>
        <strain evidence="4">36N120E</strain>
    </source>
</reference>
<feature type="domain" description="RNase III" evidence="3">
    <location>
        <begin position="394"/>
        <end position="438"/>
    </location>
</feature>
<evidence type="ECO:0000259" key="3">
    <source>
        <dbReference type="PROSITE" id="PS50142"/>
    </source>
</evidence>
<feature type="compositionally biased region" description="Acidic residues" evidence="2">
    <location>
        <begin position="575"/>
        <end position="585"/>
    </location>
</feature>
<protein>
    <submittedName>
        <fullName evidence="4">Ribonuclease III domain</fullName>
    </submittedName>
</protein>
<dbReference type="InParanoid" id="A0A0V0QNF9"/>
<keyword evidence="5" id="KW-1185">Reference proteome</keyword>
<gene>
    <name evidence="4" type="ORF">PPERSA_03664</name>
</gene>
<dbReference type="InterPro" id="IPR036389">
    <property type="entry name" value="RNase_III_sf"/>
</dbReference>
<evidence type="ECO:0000313" key="5">
    <source>
        <dbReference type="Proteomes" id="UP000054937"/>
    </source>
</evidence>
<evidence type="ECO:0000313" key="4">
    <source>
        <dbReference type="EMBL" id="KRX03703.1"/>
    </source>
</evidence>